<dbReference type="Pfam" id="PF00933">
    <property type="entry name" value="Glyco_hydro_3"/>
    <property type="match status" value="1"/>
</dbReference>
<dbReference type="Gene3D" id="2.60.120.430">
    <property type="entry name" value="Galactose-binding lectin"/>
    <property type="match status" value="1"/>
</dbReference>
<protein>
    <submittedName>
        <fullName evidence="8">Beta-glucosidase</fullName>
    </submittedName>
</protein>
<evidence type="ECO:0000313" key="9">
    <source>
        <dbReference type="Proteomes" id="UP000234845"/>
    </source>
</evidence>
<dbReference type="Gene3D" id="3.20.20.300">
    <property type="entry name" value="Glycoside hydrolase, family 3, N-terminal domain"/>
    <property type="match status" value="1"/>
</dbReference>
<dbReference type="InterPro" id="IPR051915">
    <property type="entry name" value="Cellulose_Degrad_GH3"/>
</dbReference>
<evidence type="ECO:0000256" key="3">
    <source>
        <dbReference type="ARBA" id="ARBA00023295"/>
    </source>
</evidence>
<dbReference type="EMBL" id="PKLZ01000007">
    <property type="protein sequence ID" value="PLW82571.1"/>
    <property type="molecule type" value="Genomic_DNA"/>
</dbReference>
<evidence type="ECO:0000256" key="2">
    <source>
        <dbReference type="ARBA" id="ARBA00022801"/>
    </source>
</evidence>
<keyword evidence="9" id="KW-1185">Reference proteome</keyword>
<feature type="domain" description="Glycoside hydrolase family 3 N-terminal" evidence="5">
    <location>
        <begin position="75"/>
        <end position="386"/>
    </location>
</feature>
<evidence type="ECO:0000256" key="1">
    <source>
        <dbReference type="ARBA" id="ARBA00005336"/>
    </source>
</evidence>
<dbReference type="GO" id="GO:0009251">
    <property type="term" value="P:glucan catabolic process"/>
    <property type="evidence" value="ECO:0007669"/>
    <property type="project" value="TreeGrafter"/>
</dbReference>
<dbReference type="Proteomes" id="UP000234845">
    <property type="component" value="Unassembled WGS sequence"/>
</dbReference>
<gene>
    <name evidence="8" type="ORF">CWI75_08260</name>
</gene>
<keyword evidence="2 4" id="KW-0378">Hydrolase</keyword>
<dbReference type="SUPFAM" id="SSF51445">
    <property type="entry name" value="(Trans)glycosidases"/>
    <property type="match status" value="1"/>
</dbReference>
<dbReference type="InterPro" id="IPR017853">
    <property type="entry name" value="GH"/>
</dbReference>
<organism evidence="8 9">
    <name type="scientific">Kineobactrum sediminis</name>
    <dbReference type="NCBI Taxonomy" id="1905677"/>
    <lineage>
        <taxon>Bacteria</taxon>
        <taxon>Pseudomonadati</taxon>
        <taxon>Pseudomonadota</taxon>
        <taxon>Gammaproteobacteria</taxon>
        <taxon>Cellvibrionales</taxon>
        <taxon>Halieaceae</taxon>
        <taxon>Kineobactrum</taxon>
    </lineage>
</organism>
<comment type="caution">
    <text evidence="8">The sequence shown here is derived from an EMBL/GenBank/DDBJ whole genome shotgun (WGS) entry which is preliminary data.</text>
</comment>
<dbReference type="GO" id="GO:0008422">
    <property type="term" value="F:beta-glucosidase activity"/>
    <property type="evidence" value="ECO:0007669"/>
    <property type="project" value="TreeGrafter"/>
</dbReference>
<dbReference type="InterPro" id="IPR002772">
    <property type="entry name" value="Glyco_hydro_3_C"/>
</dbReference>
<dbReference type="InterPro" id="IPR036881">
    <property type="entry name" value="Glyco_hydro_3_C_sf"/>
</dbReference>
<accession>A0A2N5Y2F0</accession>
<dbReference type="InterPro" id="IPR001764">
    <property type="entry name" value="Glyco_hydro_3_N"/>
</dbReference>
<dbReference type="InterPro" id="IPR036962">
    <property type="entry name" value="Glyco_hydro_3_N_sf"/>
</dbReference>
<feature type="domain" description="ExoP galactose-binding-like" evidence="7">
    <location>
        <begin position="670"/>
        <end position="829"/>
    </location>
</feature>
<dbReference type="PANTHER" id="PTHR30620">
    <property type="entry name" value="PERIPLASMIC BETA-GLUCOSIDASE-RELATED"/>
    <property type="match status" value="1"/>
</dbReference>
<dbReference type="Pfam" id="PF18559">
    <property type="entry name" value="Exop_C"/>
    <property type="match status" value="1"/>
</dbReference>
<reference evidence="9" key="1">
    <citation type="submission" date="2017-11" db="EMBL/GenBank/DDBJ databases">
        <title>The draft genome sequence of Chromatocurvus sp. F02.</title>
        <authorList>
            <person name="Du Z.-J."/>
            <person name="Chang Y.-Q."/>
        </authorList>
    </citation>
    <scope>NUCLEOTIDE SEQUENCE [LARGE SCALE GENOMIC DNA]</scope>
    <source>
        <strain evidence="9">F02</strain>
    </source>
</reference>
<dbReference type="PROSITE" id="PS00775">
    <property type="entry name" value="GLYCOSYL_HYDROL_F3"/>
    <property type="match status" value="1"/>
</dbReference>
<dbReference type="AlphaFoldDB" id="A0A2N5Y2F0"/>
<dbReference type="PRINTS" id="PR00133">
    <property type="entry name" value="GLHYDRLASE3"/>
</dbReference>
<dbReference type="Gene3D" id="3.40.50.1700">
    <property type="entry name" value="Glycoside hydrolase family 3 C-terminal domain"/>
    <property type="match status" value="1"/>
</dbReference>
<dbReference type="Pfam" id="PF01915">
    <property type="entry name" value="Glyco_hydro_3_C"/>
    <property type="match status" value="1"/>
</dbReference>
<proteinExistence type="inferred from homology"/>
<dbReference type="InterPro" id="IPR019800">
    <property type="entry name" value="Glyco_hydro_3_AS"/>
</dbReference>
<dbReference type="SUPFAM" id="SSF52279">
    <property type="entry name" value="Beta-D-glucan exohydrolase, C-terminal domain"/>
    <property type="match status" value="1"/>
</dbReference>
<dbReference type="PANTHER" id="PTHR30620:SF77">
    <property type="entry name" value="LYSOSOMAL BETA GLUCOSIDASE-LIKE"/>
    <property type="match status" value="1"/>
</dbReference>
<evidence type="ECO:0000259" key="7">
    <source>
        <dbReference type="Pfam" id="PF18559"/>
    </source>
</evidence>
<evidence type="ECO:0000313" key="8">
    <source>
        <dbReference type="EMBL" id="PLW82571.1"/>
    </source>
</evidence>
<keyword evidence="3 4" id="KW-0326">Glycosidase</keyword>
<dbReference type="InterPro" id="IPR041443">
    <property type="entry name" value="Exop_C"/>
</dbReference>
<evidence type="ECO:0000259" key="6">
    <source>
        <dbReference type="Pfam" id="PF01915"/>
    </source>
</evidence>
<name>A0A2N5Y2F0_9GAMM</name>
<comment type="similarity">
    <text evidence="1 4">Belongs to the glycosyl hydrolase 3 family.</text>
</comment>
<sequence>MPWRTRVPSAFCFSWMDSIMKVLKALVAPVGAKYTWTLLKISPWLAGCALLSGMAFAEPQSPESRIDKLLSQMSLEQKIGQMMQGEIKTITPKEVSRFGIGSVLNGGGSFPSKNKGASIDDWIDLAEAYYQSSPTLADGTRIPAIWGTDAVHGHNNVMGATLFPHNIGLGAAGSSDLVEAISRATAIEVKATGIDWVFAPTVAVAKDFRWGRTYESYSSDPQLVSRLGVAAVKGFEAEGIVATAKHFIGDGATQRGRDQGDVRSDLETLLEGHGAGYVSTIKAGVPTIMASFNSWNGRKVHGSRQLLTEVLRDQLGFGGMVVSDWNGVGQVAGCNNASCAQAVNAGIDMLMTPTDWRLLQRRVVSQVESGEIPMARIDEAVRRVLAVKANYGILDQGSPRDRVTQELKAKVGSEEHRALARKAVRESLVLLKNNGGILPIKGNAKVVIAGTGADDLSMQSGGWTLTWQGTENSNSDFPGATSIYTGFNDALAAMGGEAILAADTSQDADVALVVFGETPYAEGQGDIENLQYKPDDHVDLELMRAFKAKDIPVVAVFITGRPLWMNRELNVADAFVVAWLPGSEGAGLADVLVGNVQGLPRHDFVGRLPFAWPALDVNEIDDSLPVDRFVWPVGYGLTYAEPATVGSLDEKAAGSILSADAVIFRGGTQSPWANYIGDESNWMTPVSGSYGKSAFGEFEVKSVDVRLQEDARQLTWSGAGERDTQFYWMTANGRGRDFSELREKNGALTMVVMMTEHPEGTTYLRMDCQWPCSGQVDVTRLFKVLPLNQWVRLSFPLACFAEAGTEMDRVNTPFLLVTNHRMSMTVLDVAVVETPDQDSLVKCR</sequence>
<feature type="domain" description="Glycoside hydrolase family 3 C-terminal" evidence="6">
    <location>
        <begin position="428"/>
        <end position="639"/>
    </location>
</feature>
<evidence type="ECO:0000256" key="4">
    <source>
        <dbReference type="RuleBase" id="RU361161"/>
    </source>
</evidence>
<evidence type="ECO:0000259" key="5">
    <source>
        <dbReference type="Pfam" id="PF00933"/>
    </source>
</evidence>